<accession>A0ABP2F4N2</accession>
<name>A0ABP2F4N2_AJEDR</name>
<dbReference type="RefSeq" id="XP_045278362.1">
    <property type="nucleotide sequence ID" value="XM_045422796.1"/>
</dbReference>
<keyword evidence="3" id="KW-1185">Reference proteome</keyword>
<evidence type="ECO:0000313" key="3">
    <source>
        <dbReference type="Proteomes" id="UP000002039"/>
    </source>
</evidence>
<dbReference type="GeneID" id="69028829"/>
<evidence type="ECO:0000256" key="1">
    <source>
        <dbReference type="SAM" id="MobiDB-lite"/>
    </source>
</evidence>
<gene>
    <name evidence="2" type="ORF">BDCG_07031</name>
</gene>
<reference evidence="3" key="1">
    <citation type="journal article" date="2015" name="PLoS Genet.">
        <title>The dynamic genome and transcriptome of the human fungal pathogen Blastomyces and close relative Emmonsia.</title>
        <authorList>
            <person name="Munoz J.F."/>
            <person name="Gauthier G.M."/>
            <person name="Desjardins C.A."/>
            <person name="Gallo J.E."/>
            <person name="Holder J."/>
            <person name="Sullivan T.D."/>
            <person name="Marty A.J."/>
            <person name="Carmen J.C."/>
            <person name="Chen Z."/>
            <person name="Ding L."/>
            <person name="Gujja S."/>
            <person name="Magrini V."/>
            <person name="Misas E."/>
            <person name="Mitreva M."/>
            <person name="Priest M."/>
            <person name="Saif S."/>
            <person name="Whiston E.A."/>
            <person name="Young S."/>
            <person name="Zeng Q."/>
            <person name="Goldman W.E."/>
            <person name="Mardis E.R."/>
            <person name="Taylor J.W."/>
            <person name="McEwen J.G."/>
            <person name="Clay O.K."/>
            <person name="Klein B.S."/>
            <person name="Cuomo C.A."/>
        </authorList>
    </citation>
    <scope>NUCLEOTIDE SEQUENCE [LARGE SCALE GENOMIC DNA]</scope>
    <source>
        <strain evidence="3">ER-3 / ATCC MYA-2586</strain>
    </source>
</reference>
<proteinExistence type="predicted"/>
<evidence type="ECO:0000313" key="2">
    <source>
        <dbReference type="EMBL" id="EEQ91911.2"/>
    </source>
</evidence>
<sequence>MVAPELPYSDSIRLSIHAGLHASRAYGGNVSVPARSEFPNTTRSLGMELIITKGGMQKYTLRSVKGYGRSWDYTLRSAVVAQESPSNGMVDDQRDYTLWSVVVAKESPLKEARSTGIYTSGRRDTEPTKLRFGASRATEEKGLYASERSSGE</sequence>
<protein>
    <submittedName>
        <fullName evidence="2">Uncharacterized protein</fullName>
    </submittedName>
</protein>
<organism evidence="2 3">
    <name type="scientific">Ajellomyces dermatitidis (strain ER-3 / ATCC MYA-2586)</name>
    <name type="common">Blastomyces dermatitidis</name>
    <dbReference type="NCBI Taxonomy" id="559297"/>
    <lineage>
        <taxon>Eukaryota</taxon>
        <taxon>Fungi</taxon>
        <taxon>Dikarya</taxon>
        <taxon>Ascomycota</taxon>
        <taxon>Pezizomycotina</taxon>
        <taxon>Eurotiomycetes</taxon>
        <taxon>Eurotiomycetidae</taxon>
        <taxon>Onygenales</taxon>
        <taxon>Ajellomycetaceae</taxon>
        <taxon>Blastomyces</taxon>
    </lineage>
</organism>
<dbReference type="Proteomes" id="UP000002039">
    <property type="component" value="Unassembled WGS sequence"/>
</dbReference>
<dbReference type="EMBL" id="EQ999979">
    <property type="protein sequence ID" value="EEQ91911.2"/>
    <property type="molecule type" value="Genomic_DNA"/>
</dbReference>
<feature type="region of interest" description="Disordered" evidence="1">
    <location>
        <begin position="113"/>
        <end position="152"/>
    </location>
</feature>